<dbReference type="AlphaFoldDB" id="B0CCR0"/>
<keyword evidence="2" id="KW-1185">Reference proteome</keyword>
<organism evidence="1 2">
    <name type="scientific">Acaryochloris marina (strain MBIC 11017)</name>
    <dbReference type="NCBI Taxonomy" id="329726"/>
    <lineage>
        <taxon>Bacteria</taxon>
        <taxon>Bacillati</taxon>
        <taxon>Cyanobacteriota</taxon>
        <taxon>Cyanophyceae</taxon>
        <taxon>Acaryochloridales</taxon>
        <taxon>Acaryochloridaceae</taxon>
        <taxon>Acaryochloris</taxon>
    </lineage>
</organism>
<reference evidence="1 2" key="1">
    <citation type="journal article" date="2008" name="Proc. Natl. Acad. Sci. U.S.A.">
        <title>Niche adaptation and genome expansion in the chlorophyll d-producing cyanobacterium Acaryochloris marina.</title>
        <authorList>
            <person name="Swingley W.D."/>
            <person name="Chen M."/>
            <person name="Cheung P.C."/>
            <person name="Conrad A.L."/>
            <person name="Dejesa L.C."/>
            <person name="Hao J."/>
            <person name="Honchak B.M."/>
            <person name="Karbach L.E."/>
            <person name="Kurdoglu A."/>
            <person name="Lahiri S."/>
            <person name="Mastrian S.D."/>
            <person name="Miyashita H."/>
            <person name="Page L."/>
            <person name="Ramakrishna P."/>
            <person name="Satoh S."/>
            <person name="Sattley W.M."/>
            <person name="Shimada Y."/>
            <person name="Taylor H.L."/>
            <person name="Tomo T."/>
            <person name="Tsuchiya T."/>
            <person name="Wang Z.T."/>
            <person name="Raymond J."/>
            <person name="Mimuro M."/>
            <person name="Blankenship R.E."/>
            <person name="Touchman J.W."/>
        </authorList>
    </citation>
    <scope>NUCLEOTIDE SEQUENCE [LARGE SCALE GENOMIC DNA]</scope>
    <source>
        <strain evidence="2">MBIC 11017</strain>
    </source>
</reference>
<dbReference type="Proteomes" id="UP000000268">
    <property type="component" value="Chromosome"/>
</dbReference>
<dbReference type="KEGG" id="amr:AM1_4242"/>
<sequence>MSHTMKAFWQDINDVVESNHSKKLPLIDALNRWTDFCRVEGNFFRLIDDQGYTIQFCFEETLPDEVEDATYLRVVLVDFPIPERRGCYSKLVTVGESSALIEKAFSVGANPQKLDGLEFSLWGVVDDHG</sequence>
<dbReference type="eggNOG" id="ENOG502ZTAS">
    <property type="taxonomic scope" value="Bacteria"/>
</dbReference>
<evidence type="ECO:0000313" key="1">
    <source>
        <dbReference type="EMBL" id="ABW29222.1"/>
    </source>
</evidence>
<dbReference type="HOGENOM" id="CLU_1943981_0_0_3"/>
<name>B0CCR0_ACAM1</name>
<proteinExistence type="predicted"/>
<dbReference type="EMBL" id="CP000828">
    <property type="protein sequence ID" value="ABW29222.1"/>
    <property type="molecule type" value="Genomic_DNA"/>
</dbReference>
<evidence type="ECO:0000313" key="2">
    <source>
        <dbReference type="Proteomes" id="UP000000268"/>
    </source>
</evidence>
<accession>B0CCR0</accession>
<protein>
    <submittedName>
        <fullName evidence="1">Uncharacterized protein</fullName>
    </submittedName>
</protein>
<gene>
    <name evidence="1" type="ordered locus">AM1_4242</name>
</gene>